<dbReference type="PANTHER" id="PTHR43800">
    <property type="entry name" value="PEPTIDYL-LYSINE N-ACETYLTRANSFERASE YJAB"/>
    <property type="match status" value="1"/>
</dbReference>
<evidence type="ECO:0000259" key="3">
    <source>
        <dbReference type="PROSITE" id="PS51186"/>
    </source>
</evidence>
<dbReference type="Pfam" id="PF00583">
    <property type="entry name" value="Acetyltransf_1"/>
    <property type="match status" value="1"/>
</dbReference>
<dbReference type="EMBL" id="FOUP01000005">
    <property type="protein sequence ID" value="SFN53428.1"/>
    <property type="molecule type" value="Genomic_DNA"/>
</dbReference>
<reference evidence="4 7" key="2">
    <citation type="submission" date="2018-10" db="EMBL/GenBank/DDBJ databases">
        <title>Sequencing the genomes of 1000 actinobacteria strains.</title>
        <authorList>
            <person name="Klenk H.-P."/>
        </authorList>
    </citation>
    <scope>NUCLEOTIDE SEQUENCE [LARGE SCALE GENOMIC DNA]</scope>
    <source>
        <strain evidence="4 7">DSM 45119</strain>
    </source>
</reference>
<proteinExistence type="predicted"/>
<name>A0A1I4ZTC1_9PSEU</name>
<evidence type="ECO:0000313" key="5">
    <source>
        <dbReference type="EMBL" id="SFN53428.1"/>
    </source>
</evidence>
<dbReference type="Gene3D" id="3.40.630.30">
    <property type="match status" value="1"/>
</dbReference>
<dbReference type="STRING" id="455193.SAMN05421805_105103"/>
<gene>
    <name evidence="4" type="ORF">ATL45_1694</name>
    <name evidence="5" type="ORF">SAMN05421805_105103</name>
</gene>
<dbReference type="SUPFAM" id="SSF55729">
    <property type="entry name" value="Acyl-CoA N-acyltransferases (Nat)"/>
    <property type="match status" value="1"/>
</dbReference>
<dbReference type="GO" id="GO:0016747">
    <property type="term" value="F:acyltransferase activity, transferring groups other than amino-acyl groups"/>
    <property type="evidence" value="ECO:0007669"/>
    <property type="project" value="InterPro"/>
</dbReference>
<evidence type="ECO:0000256" key="1">
    <source>
        <dbReference type="ARBA" id="ARBA00022679"/>
    </source>
</evidence>
<feature type="domain" description="N-acetyltransferase" evidence="3">
    <location>
        <begin position="1"/>
        <end position="150"/>
    </location>
</feature>
<dbReference type="Proteomes" id="UP000270697">
    <property type="component" value="Unassembled WGS sequence"/>
</dbReference>
<protein>
    <submittedName>
        <fullName evidence="5">Acetyltransferase (GNAT) family protein</fullName>
    </submittedName>
</protein>
<reference evidence="5 6" key="1">
    <citation type="submission" date="2016-10" db="EMBL/GenBank/DDBJ databases">
        <authorList>
            <person name="de Groot N.N."/>
        </authorList>
    </citation>
    <scope>NUCLEOTIDE SEQUENCE [LARGE SCALE GENOMIC DNA]</scope>
    <source>
        <strain evidence="5 6">CPCC 201259</strain>
    </source>
</reference>
<dbReference type="Proteomes" id="UP000199398">
    <property type="component" value="Unassembled WGS sequence"/>
</dbReference>
<sequence length="166" mass="18308">MRIRNVGEAELGRLQEIEISAGEAFRAVGMPEIADDPPPELDVLAGFQRAGRLWVAEVDARIVAYVLVELIDGNAHIAQISVHADHARRGIGRALLDHVEAWAEERGLPALTLTTFRSVPWNGPYYERLGFREIDDVAPELAALVAHEAELGLDPAKRICMRRAIS</sequence>
<dbReference type="InterPro" id="IPR000182">
    <property type="entry name" value="GNAT_dom"/>
</dbReference>
<organism evidence="5 6">
    <name type="scientific">Saccharopolyspora antimicrobica</name>
    <dbReference type="NCBI Taxonomy" id="455193"/>
    <lineage>
        <taxon>Bacteria</taxon>
        <taxon>Bacillati</taxon>
        <taxon>Actinomycetota</taxon>
        <taxon>Actinomycetes</taxon>
        <taxon>Pseudonocardiales</taxon>
        <taxon>Pseudonocardiaceae</taxon>
        <taxon>Saccharopolyspora</taxon>
    </lineage>
</organism>
<keyword evidence="7" id="KW-1185">Reference proteome</keyword>
<dbReference type="EMBL" id="RBXX01000002">
    <property type="protein sequence ID" value="RKT83411.1"/>
    <property type="molecule type" value="Genomic_DNA"/>
</dbReference>
<dbReference type="CDD" id="cd04301">
    <property type="entry name" value="NAT_SF"/>
    <property type="match status" value="1"/>
</dbReference>
<dbReference type="AlphaFoldDB" id="A0A1I4ZTC1"/>
<dbReference type="PROSITE" id="PS51186">
    <property type="entry name" value="GNAT"/>
    <property type="match status" value="1"/>
</dbReference>
<evidence type="ECO:0000256" key="2">
    <source>
        <dbReference type="ARBA" id="ARBA00023315"/>
    </source>
</evidence>
<dbReference type="PANTHER" id="PTHR43800:SF1">
    <property type="entry name" value="PEPTIDYL-LYSINE N-ACETYLTRANSFERASE YJAB"/>
    <property type="match status" value="1"/>
</dbReference>
<dbReference type="InterPro" id="IPR016181">
    <property type="entry name" value="Acyl_CoA_acyltransferase"/>
</dbReference>
<evidence type="ECO:0000313" key="6">
    <source>
        <dbReference type="Proteomes" id="UP000199398"/>
    </source>
</evidence>
<accession>A0A1I4ZTC1</accession>
<keyword evidence="1 5" id="KW-0808">Transferase</keyword>
<evidence type="ECO:0000313" key="7">
    <source>
        <dbReference type="Proteomes" id="UP000270697"/>
    </source>
</evidence>
<keyword evidence="2" id="KW-0012">Acyltransferase</keyword>
<dbReference type="RefSeq" id="WP_246025227.1">
    <property type="nucleotide sequence ID" value="NZ_FOUP01000005.1"/>
</dbReference>
<evidence type="ECO:0000313" key="4">
    <source>
        <dbReference type="EMBL" id="RKT83411.1"/>
    </source>
</evidence>